<dbReference type="SUPFAM" id="SSF46785">
    <property type="entry name" value="Winged helix' DNA-binding domain"/>
    <property type="match status" value="1"/>
</dbReference>
<name>A0ABY4UC52_9SPHN</name>
<dbReference type="PROSITE" id="PS51063">
    <property type="entry name" value="HTH_CRP_2"/>
    <property type="match status" value="1"/>
</dbReference>
<dbReference type="SMART" id="SM00419">
    <property type="entry name" value="HTH_CRP"/>
    <property type="match status" value="1"/>
</dbReference>
<dbReference type="CDD" id="cd00092">
    <property type="entry name" value="HTH_CRP"/>
    <property type="match status" value="1"/>
</dbReference>
<dbReference type="Proteomes" id="UP001056619">
    <property type="component" value="Chromosome"/>
</dbReference>
<dbReference type="InterPro" id="IPR018490">
    <property type="entry name" value="cNMP-bd_dom_sf"/>
</dbReference>
<dbReference type="SUPFAM" id="SSF51206">
    <property type="entry name" value="cAMP-binding domain-like"/>
    <property type="match status" value="1"/>
</dbReference>
<protein>
    <submittedName>
        <fullName evidence="5">Helix-turn-helix domain-containing protein</fullName>
    </submittedName>
</protein>
<evidence type="ECO:0000256" key="2">
    <source>
        <dbReference type="ARBA" id="ARBA00023125"/>
    </source>
</evidence>
<keyword evidence="6" id="KW-1185">Reference proteome</keyword>
<keyword evidence="1" id="KW-0805">Transcription regulation</keyword>
<evidence type="ECO:0000256" key="1">
    <source>
        <dbReference type="ARBA" id="ARBA00023015"/>
    </source>
</evidence>
<accession>A0ABY4UC52</accession>
<feature type="domain" description="HTH crp-type" evidence="4">
    <location>
        <begin position="113"/>
        <end position="187"/>
    </location>
</feature>
<evidence type="ECO:0000256" key="3">
    <source>
        <dbReference type="ARBA" id="ARBA00023163"/>
    </source>
</evidence>
<dbReference type="InterPro" id="IPR012318">
    <property type="entry name" value="HTH_CRP"/>
</dbReference>
<organism evidence="5 6">
    <name type="scientific">Qipengyuania citrea</name>
    <dbReference type="NCBI Taxonomy" id="225971"/>
    <lineage>
        <taxon>Bacteria</taxon>
        <taxon>Pseudomonadati</taxon>
        <taxon>Pseudomonadota</taxon>
        <taxon>Alphaproteobacteria</taxon>
        <taxon>Sphingomonadales</taxon>
        <taxon>Erythrobacteraceae</taxon>
        <taxon>Qipengyuania</taxon>
    </lineage>
</organism>
<gene>
    <name evidence="5" type="ORF">NCF85_05885</name>
</gene>
<dbReference type="InterPro" id="IPR014710">
    <property type="entry name" value="RmlC-like_jellyroll"/>
</dbReference>
<evidence type="ECO:0000259" key="4">
    <source>
        <dbReference type="PROSITE" id="PS51063"/>
    </source>
</evidence>
<dbReference type="EMBL" id="CP098494">
    <property type="protein sequence ID" value="USA62501.1"/>
    <property type="molecule type" value="Genomic_DNA"/>
</dbReference>
<dbReference type="CDD" id="cd00038">
    <property type="entry name" value="CAP_ED"/>
    <property type="match status" value="1"/>
</dbReference>
<evidence type="ECO:0000313" key="5">
    <source>
        <dbReference type="EMBL" id="USA62501.1"/>
    </source>
</evidence>
<evidence type="ECO:0000313" key="6">
    <source>
        <dbReference type="Proteomes" id="UP001056619"/>
    </source>
</evidence>
<dbReference type="InterPro" id="IPR036390">
    <property type="entry name" value="WH_DNA-bd_sf"/>
</dbReference>
<proteinExistence type="predicted"/>
<dbReference type="Pfam" id="PF13545">
    <property type="entry name" value="HTH_Crp_2"/>
    <property type="match status" value="1"/>
</dbReference>
<dbReference type="PRINTS" id="PR00034">
    <property type="entry name" value="HTHCRP"/>
</dbReference>
<dbReference type="Gene3D" id="2.60.120.10">
    <property type="entry name" value="Jelly Rolls"/>
    <property type="match status" value="1"/>
</dbReference>
<dbReference type="InterPro" id="IPR000595">
    <property type="entry name" value="cNMP-bd_dom"/>
</dbReference>
<keyword evidence="2" id="KW-0238">DNA-binding</keyword>
<sequence>MSSLTRNASFEVSEGDHQIIYVACGVTKLVAHMSDSRDQVLAFHFVGDIFTVPAPDNYVYSVIALREARLVTFPSDDYLTEATTEPGILRHLLDNTILSLRRSREKVIALGSKTAAERLAVFLLNMAERIGTERDGLCAFDLPMSRRDISESLGLTIETVSRQLTKLRDDGVIETIGRSKVILRRPELLRERAGYSTRSCAISSS</sequence>
<dbReference type="RefSeq" id="WP_301642833.1">
    <property type="nucleotide sequence ID" value="NZ_CP098494.1"/>
</dbReference>
<dbReference type="Gene3D" id="1.10.10.10">
    <property type="entry name" value="Winged helix-like DNA-binding domain superfamily/Winged helix DNA-binding domain"/>
    <property type="match status" value="1"/>
</dbReference>
<keyword evidence="3" id="KW-0804">Transcription</keyword>
<dbReference type="InterPro" id="IPR036388">
    <property type="entry name" value="WH-like_DNA-bd_sf"/>
</dbReference>
<reference evidence="5 6" key="1">
    <citation type="submission" date="2022-06" db="EMBL/GenBank/DDBJ databases">
        <authorList>
            <person name="Liu G."/>
        </authorList>
    </citation>
    <scope>NUCLEOTIDE SEQUENCE [LARGE SCALE GENOMIC DNA]</scope>
    <source>
        <strain evidence="5 6">E4</strain>
    </source>
</reference>